<sequence>MSLMMMLEIDRNADVDLIRSVLVRCGVEFLNNEGEGCDGNFPASNMFFSLRTIQSGKVKAEDFECDWDVGAEIAFVYVISELEKCKRQLRCFLEELSKASACNWVLSFQFESVYAYGSGSSVNWLREL</sequence>
<name>B1T5W4_9BURK</name>
<protein>
    <submittedName>
        <fullName evidence="1">Uncharacterized protein</fullName>
    </submittedName>
</protein>
<gene>
    <name evidence="1" type="ORF">BamMEX5DRAFT_3180</name>
</gene>
<proteinExistence type="predicted"/>
<accession>B1T5W4</accession>
<dbReference type="Proteomes" id="UP000004814">
    <property type="component" value="Unassembled WGS sequence"/>
</dbReference>
<dbReference type="AlphaFoldDB" id="B1T5W4"/>
<evidence type="ECO:0000313" key="2">
    <source>
        <dbReference type="Proteomes" id="UP000004814"/>
    </source>
</evidence>
<organism evidence="1 2">
    <name type="scientific">Burkholderia ambifaria MEX-5</name>
    <dbReference type="NCBI Taxonomy" id="396597"/>
    <lineage>
        <taxon>Bacteria</taxon>
        <taxon>Pseudomonadati</taxon>
        <taxon>Pseudomonadota</taxon>
        <taxon>Betaproteobacteria</taxon>
        <taxon>Burkholderiales</taxon>
        <taxon>Burkholderiaceae</taxon>
        <taxon>Burkholderia</taxon>
        <taxon>Burkholderia cepacia complex</taxon>
    </lineage>
</organism>
<comment type="caution">
    <text evidence="1">The sequence shown here is derived from an EMBL/GenBank/DDBJ whole genome shotgun (WGS) entry which is preliminary data.</text>
</comment>
<dbReference type="EMBL" id="ABLK01000094">
    <property type="protein sequence ID" value="EDT41042.1"/>
    <property type="molecule type" value="Genomic_DNA"/>
</dbReference>
<reference evidence="1 2" key="1">
    <citation type="submission" date="2008-03" db="EMBL/GenBank/DDBJ databases">
        <title>Sequencing of the draft genome and assembly of Burkholderia ambifaria MEX-5.</title>
        <authorList>
            <consortium name="US DOE Joint Genome Institute (JGI-PGF)"/>
            <person name="Copeland A."/>
            <person name="Lucas S."/>
            <person name="Lapidus A."/>
            <person name="Glavina del Rio T."/>
            <person name="Dalin E."/>
            <person name="Tice H."/>
            <person name="Bruce D."/>
            <person name="Goodwin L."/>
            <person name="Pitluck S."/>
            <person name="Larimer F."/>
            <person name="Land M.L."/>
            <person name="Hauser L."/>
            <person name="Tiedje J."/>
            <person name="Richardson P."/>
        </authorList>
    </citation>
    <scope>NUCLEOTIDE SEQUENCE [LARGE SCALE GENOMIC DNA]</scope>
    <source>
        <strain evidence="1 2">MEX-5</strain>
    </source>
</reference>
<evidence type="ECO:0000313" key="1">
    <source>
        <dbReference type="EMBL" id="EDT41042.1"/>
    </source>
</evidence>
<dbReference type="PATRIC" id="fig|396597.7.peg.4822"/>